<sequence>MIYEDRFVAVRMEDALRRRGVENSSCQFVGASELSQLEGTDGVYLLCVDEITPNELDLAARIRGMVGTEPTLVAVTNPMQNETLLRAVRAGISDFLFFDDTFDVEVNQLLTRMSLNLRNRNRHGRIVSVVPCLSAIDANVISVNLASIVAEQMGVCGLLDFQLRGSCQSLLLNVDPCHTMTDLLSVGDAIDESMFLKAVTLHDSGIRLLAGPSSLVDLGEFQPRASQKILDLARSCWPVSIVNCEDVQHADQVRILGHSDDVVLCTRMDIASLNCAQRLLDWLIQSHVPKDHIHVIALENCHDGPLNATDAKTLLKNSPVSVIEEDSELSVRSINLGNPLVRECPNTRMAAAIRKFTNDVMGLGNNVVPKRSVSSMLKVGVVTLSSLFAMKS</sequence>
<name>A0A2S8G2N4_9BACT</name>
<dbReference type="RefSeq" id="WP_105353975.1">
    <property type="nucleotide sequence ID" value="NZ_PUIB01000011.1"/>
</dbReference>
<dbReference type="InterPro" id="IPR027417">
    <property type="entry name" value="P-loop_NTPase"/>
</dbReference>
<dbReference type="OrthoDB" id="264766at2"/>
<accession>A0A2S8G2N4</accession>
<dbReference type="AlphaFoldDB" id="A0A2S8G2N4"/>
<comment type="caution">
    <text evidence="1">The sequence shown here is derived from an EMBL/GenBank/DDBJ whole genome shotgun (WGS) entry which is preliminary data.</text>
</comment>
<reference evidence="1 2" key="1">
    <citation type="submission" date="2018-02" db="EMBL/GenBank/DDBJ databases">
        <title>Comparative genomes isolates from brazilian mangrove.</title>
        <authorList>
            <person name="Araujo J.E."/>
            <person name="Taketani R.G."/>
            <person name="Silva M.C.P."/>
            <person name="Loureco M.V."/>
            <person name="Andreote F.D."/>
        </authorList>
    </citation>
    <scope>NUCLEOTIDE SEQUENCE [LARGE SCALE GENOMIC DNA]</scope>
    <source>
        <strain evidence="1 2">NAP PRIS-MGV</strain>
    </source>
</reference>
<gene>
    <name evidence="1" type="ORF">C5Y98_10745</name>
</gene>
<evidence type="ECO:0000313" key="1">
    <source>
        <dbReference type="EMBL" id="PQO38521.1"/>
    </source>
</evidence>
<evidence type="ECO:0000313" key="2">
    <source>
        <dbReference type="Proteomes" id="UP000239388"/>
    </source>
</evidence>
<dbReference type="EMBL" id="PUIB01000011">
    <property type="protein sequence ID" value="PQO38521.1"/>
    <property type="molecule type" value="Genomic_DNA"/>
</dbReference>
<dbReference type="SUPFAM" id="SSF52540">
    <property type="entry name" value="P-loop containing nucleoside triphosphate hydrolases"/>
    <property type="match status" value="1"/>
</dbReference>
<organism evidence="1 2">
    <name type="scientific">Blastopirellula marina</name>
    <dbReference type="NCBI Taxonomy" id="124"/>
    <lineage>
        <taxon>Bacteria</taxon>
        <taxon>Pseudomonadati</taxon>
        <taxon>Planctomycetota</taxon>
        <taxon>Planctomycetia</taxon>
        <taxon>Pirellulales</taxon>
        <taxon>Pirellulaceae</taxon>
        <taxon>Blastopirellula</taxon>
    </lineage>
</organism>
<evidence type="ECO:0008006" key="3">
    <source>
        <dbReference type="Google" id="ProtNLM"/>
    </source>
</evidence>
<dbReference type="Proteomes" id="UP000239388">
    <property type="component" value="Unassembled WGS sequence"/>
</dbReference>
<proteinExistence type="predicted"/>
<protein>
    <recommendedName>
        <fullName evidence="3">Response regulatory domain-containing protein</fullName>
    </recommendedName>
</protein>
<dbReference type="Gene3D" id="3.40.50.300">
    <property type="entry name" value="P-loop containing nucleotide triphosphate hydrolases"/>
    <property type="match status" value="1"/>
</dbReference>